<name>A0A3A8EVB4_9GAMM</name>
<dbReference type="OrthoDB" id="6692107at2"/>
<keyword evidence="2" id="KW-1185">Reference proteome</keyword>
<gene>
    <name evidence="1" type="ORF">D7V32_04815</name>
</gene>
<protein>
    <submittedName>
        <fullName evidence="1">Uncharacterized protein</fullName>
    </submittedName>
</protein>
<evidence type="ECO:0000313" key="2">
    <source>
        <dbReference type="Proteomes" id="UP000282388"/>
    </source>
</evidence>
<accession>A0A3A8EVB4</accession>
<sequence length="118" mass="13537">MAAELDQTQPLTADEIHNGIQNMKADLSSRIEAWGATLKPEDFERSWTGRSLNKQKRQEVCGIFQTVVDDTYQLAVENKSRLSEADQKQIDDRNLFIQSLGYKNNIVDTQMGFNCRLR</sequence>
<dbReference type="Proteomes" id="UP000282388">
    <property type="component" value="Unassembled WGS sequence"/>
</dbReference>
<dbReference type="EMBL" id="RAXV01000007">
    <property type="protein sequence ID" value="RKG32791.1"/>
    <property type="molecule type" value="Genomic_DNA"/>
</dbReference>
<organism evidence="1 2">
    <name type="scientific">Acinetobacter tianfuensis</name>
    <dbReference type="NCBI Taxonomy" id="2419603"/>
    <lineage>
        <taxon>Bacteria</taxon>
        <taxon>Pseudomonadati</taxon>
        <taxon>Pseudomonadota</taxon>
        <taxon>Gammaproteobacteria</taxon>
        <taxon>Moraxellales</taxon>
        <taxon>Moraxellaceae</taxon>
        <taxon>Acinetobacter</taxon>
    </lineage>
</organism>
<proteinExistence type="predicted"/>
<comment type="caution">
    <text evidence="1">The sequence shown here is derived from an EMBL/GenBank/DDBJ whole genome shotgun (WGS) entry which is preliminary data.</text>
</comment>
<evidence type="ECO:0000313" key="1">
    <source>
        <dbReference type="EMBL" id="RKG32791.1"/>
    </source>
</evidence>
<reference evidence="1 2" key="1">
    <citation type="submission" date="2018-09" db="EMBL/GenBank/DDBJ databases">
        <title>The draft genome of Acinetobacter spp. strains.</title>
        <authorList>
            <person name="Qin J."/>
            <person name="Feng Y."/>
            <person name="Zong Z."/>
        </authorList>
    </citation>
    <scope>NUCLEOTIDE SEQUENCE [LARGE SCALE GENOMIC DNA]</scope>
    <source>
        <strain evidence="1 2">WCHAc060012</strain>
    </source>
</reference>
<dbReference type="AlphaFoldDB" id="A0A3A8EVB4"/>